<comment type="caution">
    <text evidence="3">The sequence shown here is derived from an EMBL/GenBank/DDBJ whole genome shotgun (WGS) entry which is preliminary data.</text>
</comment>
<reference evidence="2" key="1">
    <citation type="journal article" date="2014" name="Int. J. Syst. Evol. Microbiol.">
        <title>Complete genome of a new Firmicutes species belonging to the dominant human colonic microbiota ('Ruminococcus bicirculans') reveals two chromosomes and a selective capacity to utilize plant glucans.</title>
        <authorList>
            <consortium name="NISC Comparative Sequencing Program"/>
            <person name="Wegmann U."/>
            <person name="Louis P."/>
            <person name="Goesmann A."/>
            <person name="Henrissat B."/>
            <person name="Duncan S.H."/>
            <person name="Flint H.J."/>
        </authorList>
    </citation>
    <scope>NUCLEOTIDE SEQUENCE</scope>
    <source>
        <strain evidence="2">CGMCC 4.5581</strain>
    </source>
</reference>
<evidence type="ECO:0000313" key="5">
    <source>
        <dbReference type="Proteomes" id="UP000648663"/>
    </source>
</evidence>
<reference evidence="5" key="2">
    <citation type="journal article" date="2019" name="Int. J. Syst. Evol. Microbiol.">
        <title>The Global Catalogue of Microorganisms (GCM) 10K type strain sequencing project: providing services to taxonomists for standard genome sequencing and annotation.</title>
        <authorList>
            <consortium name="The Broad Institute Genomics Platform"/>
            <consortium name="The Broad Institute Genome Sequencing Center for Infectious Disease"/>
            <person name="Wu L."/>
            <person name="Ma J."/>
        </authorList>
    </citation>
    <scope>NUCLEOTIDE SEQUENCE [LARGE SCALE GENOMIC DNA]</scope>
    <source>
        <strain evidence="5">CGMCC 4.5581</strain>
    </source>
</reference>
<feature type="compositionally biased region" description="Basic and acidic residues" evidence="1">
    <location>
        <begin position="139"/>
        <end position="156"/>
    </location>
</feature>
<dbReference type="Proteomes" id="UP000648663">
    <property type="component" value="Unassembled WGS sequence"/>
</dbReference>
<dbReference type="Proteomes" id="UP000552836">
    <property type="component" value="Unassembled WGS sequence"/>
</dbReference>
<feature type="region of interest" description="Disordered" evidence="1">
    <location>
        <begin position="136"/>
        <end position="156"/>
    </location>
</feature>
<accession>A0A846LL80</accession>
<name>A0A846LL80_9ACTN</name>
<evidence type="ECO:0000313" key="4">
    <source>
        <dbReference type="Proteomes" id="UP000552836"/>
    </source>
</evidence>
<dbReference type="RefSeq" id="WP_166755489.1">
    <property type="nucleotide sequence ID" value="NZ_BAABJU010000005.1"/>
</dbReference>
<reference evidence="3 4" key="3">
    <citation type="submission" date="2020-02" db="EMBL/GenBank/DDBJ databases">
        <title>Sequencing the genomes of 1000 actinobacteria strains.</title>
        <authorList>
            <person name="Klenk H.-P."/>
        </authorList>
    </citation>
    <scope>NUCLEOTIDE SEQUENCE [LARGE SCALE GENOMIC DNA]</scope>
    <source>
        <strain evidence="3 4">DSM 45201</strain>
    </source>
</reference>
<organism evidence="3 4">
    <name type="scientific">Modestobacter marinus</name>
    <dbReference type="NCBI Taxonomy" id="477641"/>
    <lineage>
        <taxon>Bacteria</taxon>
        <taxon>Bacillati</taxon>
        <taxon>Actinomycetota</taxon>
        <taxon>Actinomycetes</taxon>
        <taxon>Geodermatophilales</taxon>
        <taxon>Geodermatophilaceae</taxon>
        <taxon>Modestobacter</taxon>
    </lineage>
</organism>
<gene>
    <name evidence="3" type="ORF">FB380_002693</name>
    <name evidence="2" type="ORF">GCM10011589_39230</name>
</gene>
<protein>
    <submittedName>
        <fullName evidence="3">Uncharacterized protein</fullName>
    </submittedName>
</protein>
<proteinExistence type="predicted"/>
<evidence type="ECO:0000313" key="3">
    <source>
        <dbReference type="EMBL" id="NIH68247.1"/>
    </source>
</evidence>
<dbReference type="EMBL" id="JAAMPA010000001">
    <property type="protein sequence ID" value="NIH68247.1"/>
    <property type="molecule type" value="Genomic_DNA"/>
</dbReference>
<reference evidence="2" key="4">
    <citation type="submission" date="2024-05" db="EMBL/GenBank/DDBJ databases">
        <authorList>
            <person name="Sun Q."/>
            <person name="Zhou Y."/>
        </authorList>
    </citation>
    <scope>NUCLEOTIDE SEQUENCE</scope>
    <source>
        <strain evidence="2">CGMCC 4.5581</strain>
    </source>
</reference>
<evidence type="ECO:0000313" key="2">
    <source>
        <dbReference type="EMBL" id="GGL79249.1"/>
    </source>
</evidence>
<dbReference type="EMBL" id="BMMI01000008">
    <property type="protein sequence ID" value="GGL79249.1"/>
    <property type="molecule type" value="Genomic_DNA"/>
</dbReference>
<evidence type="ECO:0000256" key="1">
    <source>
        <dbReference type="SAM" id="MobiDB-lite"/>
    </source>
</evidence>
<sequence>MDQATELLWRVALRRPWTKRPFKTDVRAMAAALAPGDAVDGVFRAKWTETSAGALAITSGALLIGAAHPGQPFTDLLRQARPGHRHGPHALAIPRSDIRRVEPISGGIAVHTDAQVIDLLVAGDPKLRTALFRLSPRSADNDSPRNRTRLLPHEAL</sequence>
<dbReference type="AlphaFoldDB" id="A0A846LL80"/>
<keyword evidence="5" id="KW-1185">Reference proteome</keyword>